<name>A0A8J4PP65_9MYCE</name>
<sequence>MFSERNKDLLIPNSRGEYFFDRSSSLFDYILNAYRTGEIEVPTNVPERMFKLELDYFQMPIPQSLEKKLNIAPPHHCRSCINRSSSISSLAASAAAISSNIPTRSTTTTTTTTNNNSNNDESTNSASNTNNNRNEADGTSSPNRYNLDNNNNVNSNNNVNNSNSHNDSSNNNNDHDQLMLCGEGLKRLSLEKARQDAGEILSLIKSYCYITLLKAAEQGKQSEIIQFKESDHPDFYSFVSNLRNRELLLHELVQDNFDVYFSEEFGRYYHSYLFHITFWSRYTAFDISSTDRLLNELRQKMTQLTAFLYKNT</sequence>
<dbReference type="InterPro" id="IPR011333">
    <property type="entry name" value="SKP1/BTB/POZ_sf"/>
</dbReference>
<dbReference type="SUPFAM" id="SSF54695">
    <property type="entry name" value="POZ domain"/>
    <property type="match status" value="1"/>
</dbReference>
<keyword evidence="4" id="KW-1185">Reference proteome</keyword>
<evidence type="ECO:0000313" key="3">
    <source>
        <dbReference type="EMBL" id="KAF2070823.1"/>
    </source>
</evidence>
<dbReference type="EMBL" id="AJWJ01000443">
    <property type="protein sequence ID" value="KAF2070823.1"/>
    <property type="molecule type" value="Genomic_DNA"/>
</dbReference>
<feature type="region of interest" description="Disordered" evidence="1">
    <location>
        <begin position="101"/>
        <end position="177"/>
    </location>
</feature>
<dbReference type="GO" id="GO:0051260">
    <property type="term" value="P:protein homooligomerization"/>
    <property type="evidence" value="ECO:0007669"/>
    <property type="project" value="InterPro"/>
</dbReference>
<reference evidence="3" key="1">
    <citation type="submission" date="2020-01" db="EMBL/GenBank/DDBJ databases">
        <title>Development of genomics and gene disruption for Polysphondylium violaceum indicates a role for the polyketide synthase stlB in stalk morphogenesis.</title>
        <authorList>
            <person name="Narita B."/>
            <person name="Kawabe Y."/>
            <person name="Kin K."/>
            <person name="Saito T."/>
            <person name="Gibbs R."/>
            <person name="Kuspa A."/>
            <person name="Muzny D."/>
            <person name="Queller D."/>
            <person name="Richards S."/>
            <person name="Strassman J."/>
            <person name="Sucgang R."/>
            <person name="Worley K."/>
            <person name="Schaap P."/>
        </authorList>
    </citation>
    <scope>NUCLEOTIDE SEQUENCE</scope>
    <source>
        <strain evidence="3">QSvi11</strain>
    </source>
</reference>
<evidence type="ECO:0000259" key="2">
    <source>
        <dbReference type="Pfam" id="PF02214"/>
    </source>
</evidence>
<dbReference type="OrthoDB" id="10025005at2759"/>
<feature type="compositionally biased region" description="Low complexity" evidence="1">
    <location>
        <begin position="101"/>
        <end position="133"/>
    </location>
</feature>
<feature type="domain" description="Potassium channel tetramerisation-type BTB" evidence="2">
    <location>
        <begin position="13"/>
        <end position="60"/>
    </location>
</feature>
<feature type="compositionally biased region" description="Low complexity" evidence="1">
    <location>
        <begin position="148"/>
        <end position="172"/>
    </location>
</feature>
<protein>
    <recommendedName>
        <fullName evidence="2">Potassium channel tetramerisation-type BTB domain-containing protein</fullName>
    </recommendedName>
</protein>
<evidence type="ECO:0000313" key="4">
    <source>
        <dbReference type="Proteomes" id="UP000695562"/>
    </source>
</evidence>
<dbReference type="Pfam" id="PF02214">
    <property type="entry name" value="BTB_2"/>
    <property type="match status" value="1"/>
</dbReference>
<dbReference type="Proteomes" id="UP000695562">
    <property type="component" value="Unassembled WGS sequence"/>
</dbReference>
<proteinExistence type="predicted"/>
<comment type="caution">
    <text evidence="3">The sequence shown here is derived from an EMBL/GenBank/DDBJ whole genome shotgun (WGS) entry which is preliminary data.</text>
</comment>
<evidence type="ECO:0000256" key="1">
    <source>
        <dbReference type="SAM" id="MobiDB-lite"/>
    </source>
</evidence>
<dbReference type="InterPro" id="IPR003131">
    <property type="entry name" value="T1-type_BTB"/>
</dbReference>
<dbReference type="Gene3D" id="3.30.710.10">
    <property type="entry name" value="Potassium Channel Kv1.1, Chain A"/>
    <property type="match status" value="1"/>
</dbReference>
<gene>
    <name evidence="3" type="ORF">CYY_007870</name>
</gene>
<dbReference type="AlphaFoldDB" id="A0A8J4PP65"/>
<organism evidence="3 4">
    <name type="scientific">Polysphondylium violaceum</name>
    <dbReference type="NCBI Taxonomy" id="133409"/>
    <lineage>
        <taxon>Eukaryota</taxon>
        <taxon>Amoebozoa</taxon>
        <taxon>Evosea</taxon>
        <taxon>Eumycetozoa</taxon>
        <taxon>Dictyostelia</taxon>
        <taxon>Dictyosteliales</taxon>
        <taxon>Dictyosteliaceae</taxon>
        <taxon>Polysphondylium</taxon>
    </lineage>
</organism>
<feature type="compositionally biased region" description="Polar residues" evidence="1">
    <location>
        <begin position="138"/>
        <end position="147"/>
    </location>
</feature>
<accession>A0A8J4PP65</accession>